<dbReference type="InterPro" id="IPR038765">
    <property type="entry name" value="Papain-like_cys_pep_sf"/>
</dbReference>
<dbReference type="InterPro" id="IPR000169">
    <property type="entry name" value="Pept_cys_AS"/>
</dbReference>
<dbReference type="SUPFAM" id="SSF54001">
    <property type="entry name" value="Cysteine proteinases"/>
    <property type="match status" value="1"/>
</dbReference>
<organism evidence="5 6">
    <name type="scientific">Kalanchoe fedtschenkoi</name>
    <name type="common">Lavender scallops</name>
    <name type="synonym">South American air plant</name>
    <dbReference type="NCBI Taxonomy" id="63787"/>
    <lineage>
        <taxon>Eukaryota</taxon>
        <taxon>Viridiplantae</taxon>
        <taxon>Streptophyta</taxon>
        <taxon>Embryophyta</taxon>
        <taxon>Tracheophyta</taxon>
        <taxon>Spermatophyta</taxon>
        <taxon>Magnoliopsida</taxon>
        <taxon>eudicotyledons</taxon>
        <taxon>Gunneridae</taxon>
        <taxon>Pentapetalae</taxon>
        <taxon>Saxifragales</taxon>
        <taxon>Crassulaceae</taxon>
        <taxon>Kalanchoe</taxon>
    </lineage>
</organism>
<dbReference type="GO" id="GO:0008234">
    <property type="term" value="F:cysteine-type peptidase activity"/>
    <property type="evidence" value="ECO:0007669"/>
    <property type="project" value="InterPro"/>
</dbReference>
<comment type="similarity">
    <text evidence="1">Belongs to the peptidase C1 family.</text>
</comment>
<evidence type="ECO:0000256" key="2">
    <source>
        <dbReference type="ARBA" id="ARBA00023157"/>
    </source>
</evidence>
<dbReference type="SMART" id="SM00848">
    <property type="entry name" value="Inhibitor_I29"/>
    <property type="match status" value="1"/>
</dbReference>
<dbReference type="InterPro" id="IPR013201">
    <property type="entry name" value="Prot_inhib_I29"/>
</dbReference>
<proteinExistence type="inferred from homology"/>
<name>A0A7N0VME1_KALFE</name>
<dbReference type="Gene3D" id="3.90.70.10">
    <property type="entry name" value="Cysteine proteinases"/>
    <property type="match status" value="1"/>
</dbReference>
<keyword evidence="6" id="KW-1185">Reference proteome</keyword>
<dbReference type="SMART" id="SM00645">
    <property type="entry name" value="Pept_C1"/>
    <property type="match status" value="1"/>
</dbReference>
<accession>A0A7N0VME1</accession>
<dbReference type="Pfam" id="PF00112">
    <property type="entry name" value="Peptidase_C1"/>
    <property type="match status" value="1"/>
</dbReference>
<feature type="domain" description="Cathepsin propeptide inhibitor" evidence="4">
    <location>
        <begin position="78"/>
        <end position="134"/>
    </location>
</feature>
<keyword evidence="2" id="KW-1015">Disulfide bond</keyword>
<protein>
    <submittedName>
        <fullName evidence="5">Uncharacterized protein</fullName>
    </submittedName>
</protein>
<feature type="domain" description="Peptidase C1A papain C-terminal" evidence="3">
    <location>
        <begin position="162"/>
        <end position="237"/>
    </location>
</feature>
<reference evidence="5" key="1">
    <citation type="submission" date="2021-01" db="UniProtKB">
        <authorList>
            <consortium name="EnsemblPlants"/>
        </authorList>
    </citation>
    <scope>IDENTIFICATION</scope>
</reference>
<evidence type="ECO:0000313" key="6">
    <source>
        <dbReference type="Proteomes" id="UP000594263"/>
    </source>
</evidence>
<dbReference type="GO" id="GO:0006508">
    <property type="term" value="P:proteolysis"/>
    <property type="evidence" value="ECO:0007669"/>
    <property type="project" value="InterPro"/>
</dbReference>
<evidence type="ECO:0000259" key="4">
    <source>
        <dbReference type="SMART" id="SM00848"/>
    </source>
</evidence>
<dbReference type="InterPro" id="IPR013128">
    <property type="entry name" value="Peptidase_C1A"/>
</dbReference>
<evidence type="ECO:0000256" key="1">
    <source>
        <dbReference type="ARBA" id="ARBA00008455"/>
    </source>
</evidence>
<dbReference type="Gramene" id="Kaladp1321s0002.1.v1.1">
    <property type="protein sequence ID" value="Kaladp1321s0002.1.v1.1"/>
    <property type="gene ID" value="Kaladp1321s0002.v1.1"/>
</dbReference>
<evidence type="ECO:0000313" key="5">
    <source>
        <dbReference type="EnsemblPlants" id="Kaladp1321s0002.1.v1.1"/>
    </source>
</evidence>
<dbReference type="AlphaFoldDB" id="A0A7N0VME1"/>
<sequence>MKFKPIHKFVAEGESGQSLRKHLIENMGSSYTLLTCAICVAFLSCARSASSASSPIPTTIRQVTDVANGGVIKAEPQFLAFMKKYDKQYSTREEYVRRLGIFAKNMIWAAEHQLLDPTAVHGVTQFSDLEVEEFERMYTGMMRVEGLSGNNNGVGVAEAEDLPEDFDWREKGAVTEVKKQGTCGSCWAFSTTEVVEGANFIATGKLLSLSEQQLVDCDNKVSAFGRSPQPEACVAGV</sequence>
<dbReference type="PROSITE" id="PS00139">
    <property type="entry name" value="THIOL_PROTEASE_CYS"/>
    <property type="match status" value="1"/>
</dbReference>
<dbReference type="PANTHER" id="PTHR12411">
    <property type="entry name" value="CYSTEINE PROTEASE FAMILY C1-RELATED"/>
    <property type="match status" value="1"/>
</dbReference>
<dbReference type="Pfam" id="PF08246">
    <property type="entry name" value="Inhibitor_I29"/>
    <property type="match status" value="1"/>
</dbReference>
<evidence type="ECO:0000259" key="3">
    <source>
        <dbReference type="SMART" id="SM00645"/>
    </source>
</evidence>
<dbReference type="Proteomes" id="UP000594263">
    <property type="component" value="Unplaced"/>
</dbReference>
<dbReference type="EnsemblPlants" id="Kaladp1321s0002.1.v1.1">
    <property type="protein sequence ID" value="Kaladp1321s0002.1.v1.1"/>
    <property type="gene ID" value="Kaladp1321s0002.v1.1"/>
</dbReference>
<dbReference type="InterPro" id="IPR000668">
    <property type="entry name" value="Peptidase_C1A_C"/>
</dbReference>